<dbReference type="AlphaFoldDB" id="A0A5B7GSK8"/>
<dbReference type="EMBL" id="VSRR010020533">
    <property type="protein sequence ID" value="MPC63211.1"/>
    <property type="molecule type" value="Genomic_DNA"/>
</dbReference>
<sequence>MTCQPYKRCLSSRGLPDALQEQRQWSESIPLDYVVPEYSPAYQRVRSTYTRPSAASRDAAMGVRDSGDLELLSPYVKIIHRSEKLPYERK</sequence>
<dbReference type="OrthoDB" id="6367086at2759"/>
<gene>
    <name evidence="1" type="ORF">E2C01_057305</name>
</gene>
<dbReference type="Proteomes" id="UP000324222">
    <property type="component" value="Unassembled WGS sequence"/>
</dbReference>
<comment type="caution">
    <text evidence="1">The sequence shown here is derived from an EMBL/GenBank/DDBJ whole genome shotgun (WGS) entry which is preliminary data.</text>
</comment>
<name>A0A5B7GSK8_PORTR</name>
<evidence type="ECO:0000313" key="1">
    <source>
        <dbReference type="EMBL" id="MPC63211.1"/>
    </source>
</evidence>
<proteinExistence type="predicted"/>
<evidence type="ECO:0000313" key="2">
    <source>
        <dbReference type="Proteomes" id="UP000324222"/>
    </source>
</evidence>
<organism evidence="1 2">
    <name type="scientific">Portunus trituberculatus</name>
    <name type="common">Swimming crab</name>
    <name type="synonym">Neptunus trituberculatus</name>
    <dbReference type="NCBI Taxonomy" id="210409"/>
    <lineage>
        <taxon>Eukaryota</taxon>
        <taxon>Metazoa</taxon>
        <taxon>Ecdysozoa</taxon>
        <taxon>Arthropoda</taxon>
        <taxon>Crustacea</taxon>
        <taxon>Multicrustacea</taxon>
        <taxon>Malacostraca</taxon>
        <taxon>Eumalacostraca</taxon>
        <taxon>Eucarida</taxon>
        <taxon>Decapoda</taxon>
        <taxon>Pleocyemata</taxon>
        <taxon>Brachyura</taxon>
        <taxon>Eubrachyura</taxon>
        <taxon>Portunoidea</taxon>
        <taxon>Portunidae</taxon>
        <taxon>Portuninae</taxon>
        <taxon>Portunus</taxon>
    </lineage>
</organism>
<accession>A0A5B7GSK8</accession>
<reference evidence="1 2" key="1">
    <citation type="submission" date="2019-05" db="EMBL/GenBank/DDBJ databases">
        <title>Another draft genome of Portunus trituberculatus and its Hox gene families provides insights of decapod evolution.</title>
        <authorList>
            <person name="Jeong J.-H."/>
            <person name="Song I."/>
            <person name="Kim S."/>
            <person name="Choi T."/>
            <person name="Kim D."/>
            <person name="Ryu S."/>
            <person name="Kim W."/>
        </authorList>
    </citation>
    <scope>NUCLEOTIDE SEQUENCE [LARGE SCALE GENOMIC DNA]</scope>
    <source>
        <tissue evidence="1">Muscle</tissue>
    </source>
</reference>
<protein>
    <submittedName>
        <fullName evidence="1">Uncharacterized protein</fullName>
    </submittedName>
</protein>
<keyword evidence="2" id="KW-1185">Reference proteome</keyword>